<dbReference type="AlphaFoldDB" id="A0A1Q3BRG2"/>
<dbReference type="PANTHER" id="PTHR47592:SF27">
    <property type="entry name" value="OS08G0421700 PROTEIN"/>
    <property type="match status" value="1"/>
</dbReference>
<evidence type="ECO:0000313" key="2">
    <source>
        <dbReference type="Proteomes" id="UP000187406"/>
    </source>
</evidence>
<comment type="caution">
    <text evidence="1">The sequence shown here is derived from an EMBL/GenBank/DDBJ whole genome shotgun (WGS) entry which is preliminary data.</text>
</comment>
<proteinExistence type="predicted"/>
<evidence type="ECO:0000313" key="1">
    <source>
        <dbReference type="EMBL" id="GAV70489.1"/>
    </source>
</evidence>
<dbReference type="Pfam" id="PF14223">
    <property type="entry name" value="Retrotran_gag_2"/>
    <property type="match status" value="1"/>
</dbReference>
<gene>
    <name evidence="1" type="ORF">CFOL_v3_13987</name>
</gene>
<reference evidence="2" key="1">
    <citation type="submission" date="2016-04" db="EMBL/GenBank/DDBJ databases">
        <title>Cephalotus genome sequencing.</title>
        <authorList>
            <person name="Fukushima K."/>
            <person name="Hasebe M."/>
            <person name="Fang X."/>
        </authorList>
    </citation>
    <scope>NUCLEOTIDE SEQUENCE [LARGE SCALE GENOMIC DNA]</scope>
    <source>
        <strain evidence="2">cv. St1</strain>
    </source>
</reference>
<dbReference type="Proteomes" id="UP000187406">
    <property type="component" value="Unassembled WGS sequence"/>
</dbReference>
<evidence type="ECO:0008006" key="3">
    <source>
        <dbReference type="Google" id="ProtNLM"/>
    </source>
</evidence>
<name>A0A1Q3BRG2_CEPFO</name>
<dbReference type="OrthoDB" id="1653584at2759"/>
<keyword evidence="2" id="KW-1185">Reference proteome</keyword>
<dbReference type="InParanoid" id="A0A1Q3BRG2"/>
<dbReference type="EMBL" id="BDDD01000812">
    <property type="protein sequence ID" value="GAV70489.1"/>
    <property type="molecule type" value="Genomic_DNA"/>
</dbReference>
<feature type="non-terminal residue" evidence="1">
    <location>
        <position position="1"/>
    </location>
</feature>
<accession>A0A1Q3BRG2</accession>
<organism evidence="1 2">
    <name type="scientific">Cephalotus follicularis</name>
    <name type="common">Albany pitcher plant</name>
    <dbReference type="NCBI Taxonomy" id="3775"/>
    <lineage>
        <taxon>Eukaryota</taxon>
        <taxon>Viridiplantae</taxon>
        <taxon>Streptophyta</taxon>
        <taxon>Embryophyta</taxon>
        <taxon>Tracheophyta</taxon>
        <taxon>Spermatophyta</taxon>
        <taxon>Magnoliopsida</taxon>
        <taxon>eudicotyledons</taxon>
        <taxon>Gunneridae</taxon>
        <taxon>Pentapetalae</taxon>
        <taxon>rosids</taxon>
        <taxon>fabids</taxon>
        <taxon>Oxalidales</taxon>
        <taxon>Cephalotaceae</taxon>
        <taxon>Cephalotus</taxon>
    </lineage>
</organism>
<dbReference type="PANTHER" id="PTHR47592">
    <property type="entry name" value="PBF68 PROTEIN"/>
    <property type="match status" value="1"/>
</dbReference>
<sequence>EAIERVAKVRKKREEDELLCRGYILNTLSDQLYDLFSQKKSVREIWNAQEFKYKVEEEGTNKYLTVKYLDFKMVDRRPVLKQVHEIHGEKIFQNRSKLVQLSLNCHHLGKIKERNFCTNLRKSLWSKYRKKKLRIEGVSRLRDDKNSLLNESKVSFVKDNTPKLKNVNLQTNKSVQFKKKNSQKNKKRRLLCLWETWILCKTV</sequence>
<protein>
    <recommendedName>
        <fullName evidence="3">UBN2_2 domain-containing protein</fullName>
    </recommendedName>
</protein>